<comment type="subunit">
    <text evidence="9">Homodecamer. Pentamer of dimers that assemble into a ring structure.</text>
</comment>
<dbReference type="Gene3D" id="3.30.1020.10">
    <property type="entry name" value="Antioxidant, Horf6, Chain A, domain2"/>
    <property type="match status" value="1"/>
</dbReference>
<dbReference type="NCBIfam" id="NF009668">
    <property type="entry name" value="PRK13189.1"/>
    <property type="match status" value="1"/>
</dbReference>
<dbReference type="Pfam" id="PF10417">
    <property type="entry name" value="1-cysPrx_C"/>
    <property type="match status" value="1"/>
</dbReference>
<dbReference type="InterPro" id="IPR000866">
    <property type="entry name" value="AhpC/TSA"/>
</dbReference>
<comment type="miscellaneous">
    <text evidence="9">The active site is a conserved redox-active cysteine residue, the peroxidatic cysteine (C(P)), which makes the nucleophilic attack on the peroxide substrate. The peroxide oxidizes the C(P)-SH to cysteine sulfenic acid (C(P)-SOH), which then reacts with another cysteine residue, the resolving cysteine (C(R)), to form a disulfide bridge. The disulfide is subsequently reduced by an appropriate electron donor to complete the catalytic cycle. In this 1-Cys peroxiredoxin, no C(R) is present and C(P) instead forms a disulfide with a cysteine from another protein or with a small thiol molecule.</text>
</comment>
<evidence type="ECO:0000256" key="8">
    <source>
        <dbReference type="ARBA" id="ARBA00037420"/>
    </source>
</evidence>
<evidence type="ECO:0000256" key="6">
    <source>
        <dbReference type="ARBA" id="ARBA00023284"/>
    </source>
</evidence>
<feature type="active site" description="Cysteine sulfenic acid (-SOH) intermediate" evidence="9">
    <location>
        <position position="55"/>
    </location>
</feature>
<keyword evidence="4 9" id="KW-0049">Antioxidant</keyword>
<dbReference type="GO" id="GO:0033554">
    <property type="term" value="P:cellular response to stress"/>
    <property type="evidence" value="ECO:0007669"/>
    <property type="project" value="TreeGrafter"/>
</dbReference>
<dbReference type="InterPro" id="IPR045020">
    <property type="entry name" value="PRX_1cys"/>
</dbReference>
<dbReference type="RefSeq" id="WP_109263909.1">
    <property type="nucleotide sequence ID" value="NZ_QEWP01000005.1"/>
</dbReference>
<dbReference type="Proteomes" id="UP000244956">
    <property type="component" value="Unassembled WGS sequence"/>
</dbReference>
<comment type="catalytic activity">
    <reaction evidence="9">
        <text>a hydroperoxide + [thioredoxin]-dithiol = an alcohol + [thioredoxin]-disulfide + H2O</text>
        <dbReference type="Rhea" id="RHEA:62620"/>
        <dbReference type="Rhea" id="RHEA-COMP:10698"/>
        <dbReference type="Rhea" id="RHEA-COMP:10700"/>
        <dbReference type="ChEBI" id="CHEBI:15377"/>
        <dbReference type="ChEBI" id="CHEBI:29950"/>
        <dbReference type="ChEBI" id="CHEBI:30879"/>
        <dbReference type="ChEBI" id="CHEBI:35924"/>
        <dbReference type="ChEBI" id="CHEBI:50058"/>
        <dbReference type="EC" id="1.11.1.24"/>
    </reaction>
</comment>
<dbReference type="GO" id="GO:0042744">
    <property type="term" value="P:hydrogen peroxide catabolic process"/>
    <property type="evidence" value="ECO:0007669"/>
    <property type="project" value="TreeGrafter"/>
</dbReference>
<dbReference type="GO" id="GO:0005829">
    <property type="term" value="C:cytosol"/>
    <property type="evidence" value="ECO:0007669"/>
    <property type="project" value="TreeGrafter"/>
</dbReference>
<evidence type="ECO:0000256" key="7">
    <source>
        <dbReference type="ARBA" id="ARBA00025719"/>
    </source>
</evidence>
<evidence type="ECO:0000256" key="5">
    <source>
        <dbReference type="ARBA" id="ARBA00023002"/>
    </source>
</evidence>
<dbReference type="FunFam" id="3.40.30.10:FF:000011">
    <property type="entry name" value="Peroxiredoxin PRX1"/>
    <property type="match status" value="1"/>
</dbReference>
<protein>
    <recommendedName>
        <fullName evidence="9">Peroxiredoxin</fullName>
        <ecNumber evidence="9">1.11.1.24</ecNumber>
    </recommendedName>
    <alternativeName>
        <fullName evidence="9">Thioredoxin-dependent peroxiredoxin</fullName>
    </alternativeName>
</protein>
<dbReference type="OrthoDB" id="9812811at2"/>
<dbReference type="EMBL" id="QEWP01000005">
    <property type="protein sequence ID" value="PWD99808.1"/>
    <property type="molecule type" value="Genomic_DNA"/>
</dbReference>
<gene>
    <name evidence="12" type="ORF">DDZ16_07895</name>
</gene>
<keyword evidence="3 9" id="KW-0575">Peroxidase</keyword>
<dbReference type="InterPro" id="IPR019479">
    <property type="entry name" value="Peroxiredoxin_C"/>
</dbReference>
<evidence type="ECO:0000313" key="12">
    <source>
        <dbReference type="EMBL" id="PWD99808.1"/>
    </source>
</evidence>
<dbReference type="InterPro" id="IPR022915">
    <property type="entry name" value="Peroxiredoxin_TDXH"/>
</dbReference>
<dbReference type="GO" id="GO:0045454">
    <property type="term" value="P:cell redox homeostasis"/>
    <property type="evidence" value="ECO:0007669"/>
    <property type="project" value="TreeGrafter"/>
</dbReference>
<dbReference type="InterPro" id="IPR036249">
    <property type="entry name" value="Thioredoxin-like_sf"/>
</dbReference>
<comment type="similarity">
    <text evidence="1">Belongs to the peroxiredoxin family. AhpC/Prx1 subfamily.</text>
</comment>
<dbReference type="Pfam" id="PF00578">
    <property type="entry name" value="AhpC-TSA"/>
    <property type="match status" value="1"/>
</dbReference>
<comment type="subcellular location">
    <subcellularLocation>
        <location evidence="9">Cytoplasm</location>
    </subcellularLocation>
</comment>
<evidence type="ECO:0000256" key="9">
    <source>
        <dbReference type="HAMAP-Rule" id="MF_00401"/>
    </source>
</evidence>
<dbReference type="PIRSF" id="PIRSF000239">
    <property type="entry name" value="AHPC"/>
    <property type="match status" value="1"/>
</dbReference>
<name>A0A2U2B9R6_9BACT</name>
<dbReference type="InterPro" id="IPR013766">
    <property type="entry name" value="Thioredoxin_domain"/>
</dbReference>
<comment type="similarity">
    <text evidence="7 9">Belongs to the peroxiredoxin family. Prx6 subfamily.</text>
</comment>
<reference evidence="12 13" key="1">
    <citation type="submission" date="2018-05" db="EMBL/GenBank/DDBJ databases">
        <title>Marinilabilia rubrum sp. nov., isolated from saltern sediment.</title>
        <authorList>
            <person name="Zhang R."/>
        </authorList>
    </citation>
    <scope>NUCLEOTIDE SEQUENCE [LARGE SCALE GENOMIC DNA]</scope>
    <source>
        <strain evidence="12 13">WTE16</strain>
    </source>
</reference>
<evidence type="ECO:0000256" key="3">
    <source>
        <dbReference type="ARBA" id="ARBA00022559"/>
    </source>
</evidence>
<keyword evidence="5 9" id="KW-0560">Oxidoreductase</keyword>
<comment type="caution">
    <text evidence="12">The sequence shown here is derived from an EMBL/GenBank/DDBJ whole genome shotgun (WGS) entry which is preliminary data.</text>
</comment>
<feature type="active site" description="Cysteine sulfenic acid (-SOH) intermediate; for peroxidase activity" evidence="10">
    <location>
        <position position="55"/>
    </location>
</feature>
<evidence type="ECO:0000313" key="13">
    <source>
        <dbReference type="Proteomes" id="UP000244956"/>
    </source>
</evidence>
<sequence length="221" mass="25292">MENQEQQEFYPMPRIGDQAPDFTAMTTKGQIKFSDYAKDKWVVMFSHPADFTPVCTTEMSGFATRKKEFDELNTELVGLSIDSIHAHLGWVSNVKEKTGVYFDFPIIADLDMSVAKKYGMLQPNEHETAAVRAVFFIDPAKKIRLIMYYPLNVGRNMDEILRALKALQVSDEHKVALPLDWTPGQQVIVPPPKTLEEMEARNKETGIDRIDFYLSKKDLKL</sequence>
<evidence type="ECO:0000256" key="4">
    <source>
        <dbReference type="ARBA" id="ARBA00022862"/>
    </source>
</evidence>
<dbReference type="GO" id="GO:0006979">
    <property type="term" value="P:response to oxidative stress"/>
    <property type="evidence" value="ECO:0007669"/>
    <property type="project" value="TreeGrafter"/>
</dbReference>
<organism evidence="12 13">
    <name type="scientific">Marinilabilia rubra</name>
    <dbReference type="NCBI Taxonomy" id="2162893"/>
    <lineage>
        <taxon>Bacteria</taxon>
        <taxon>Pseudomonadati</taxon>
        <taxon>Bacteroidota</taxon>
        <taxon>Bacteroidia</taxon>
        <taxon>Marinilabiliales</taxon>
        <taxon>Marinilabiliaceae</taxon>
        <taxon>Marinilabilia</taxon>
    </lineage>
</organism>
<evidence type="ECO:0000256" key="1">
    <source>
        <dbReference type="ARBA" id="ARBA00009796"/>
    </source>
</evidence>
<evidence type="ECO:0000259" key="11">
    <source>
        <dbReference type="PROSITE" id="PS51352"/>
    </source>
</evidence>
<dbReference type="PROSITE" id="PS51352">
    <property type="entry name" value="THIOREDOXIN_2"/>
    <property type="match status" value="1"/>
</dbReference>
<dbReference type="GO" id="GO:0008379">
    <property type="term" value="F:thioredoxin peroxidase activity"/>
    <property type="evidence" value="ECO:0007669"/>
    <property type="project" value="TreeGrafter"/>
</dbReference>
<dbReference type="HAMAP" id="MF_00401">
    <property type="entry name" value="Peroxiredoxin"/>
    <property type="match status" value="1"/>
</dbReference>
<dbReference type="PANTHER" id="PTHR10681:SF128">
    <property type="entry name" value="THIOREDOXIN-DEPENDENT PEROXIDE REDUCTASE, MITOCHONDRIAL"/>
    <property type="match status" value="1"/>
</dbReference>
<evidence type="ECO:0000256" key="2">
    <source>
        <dbReference type="ARBA" id="ARBA00022490"/>
    </source>
</evidence>
<dbReference type="PANTHER" id="PTHR10681">
    <property type="entry name" value="THIOREDOXIN PEROXIDASE"/>
    <property type="match status" value="1"/>
</dbReference>
<evidence type="ECO:0000256" key="10">
    <source>
        <dbReference type="PIRSR" id="PIRSR000239-1"/>
    </source>
</evidence>
<comment type="caution">
    <text evidence="9">Lacks conserved residue(s) required for the propagation of feature annotation.</text>
</comment>
<dbReference type="Gene3D" id="3.40.30.10">
    <property type="entry name" value="Glutaredoxin"/>
    <property type="match status" value="1"/>
</dbReference>
<dbReference type="CDD" id="cd03016">
    <property type="entry name" value="PRX_1cys"/>
    <property type="match status" value="1"/>
</dbReference>
<dbReference type="EC" id="1.11.1.24" evidence="9"/>
<dbReference type="AlphaFoldDB" id="A0A2U2B9R6"/>
<comment type="function">
    <text evidence="8 9">Thiol-specific peroxidase that catalyzes the reduction of hydrogen peroxide and organic hydroperoxides to water and alcohols, respectively. Plays a role in cell protection against oxidative stress by detoxifying peroxides.</text>
</comment>
<dbReference type="SUPFAM" id="SSF52833">
    <property type="entry name" value="Thioredoxin-like"/>
    <property type="match status" value="1"/>
</dbReference>
<proteinExistence type="inferred from homology"/>
<feature type="binding site" evidence="9">
    <location>
        <position position="132"/>
    </location>
    <ligand>
        <name>substrate</name>
    </ligand>
</feature>
<keyword evidence="2 9" id="KW-0963">Cytoplasm</keyword>
<feature type="domain" description="Thioredoxin" evidence="11">
    <location>
        <begin position="13"/>
        <end position="169"/>
    </location>
</feature>
<dbReference type="InterPro" id="IPR024706">
    <property type="entry name" value="Peroxiredoxin_AhpC-typ"/>
</dbReference>
<accession>A0A2U2B9R6</accession>
<keyword evidence="13" id="KW-1185">Reference proteome</keyword>
<dbReference type="InterPro" id="IPR050217">
    <property type="entry name" value="Peroxiredoxin"/>
</dbReference>
<keyword evidence="6 9" id="KW-0676">Redox-active center</keyword>